<feature type="compositionally biased region" description="Polar residues" evidence="1">
    <location>
        <begin position="50"/>
        <end position="65"/>
    </location>
</feature>
<reference evidence="2" key="1">
    <citation type="submission" date="2022-10" db="EMBL/GenBank/DDBJ databases">
        <title>Puccinia triticina Genome sequencing and assembly.</title>
        <authorList>
            <person name="Li C."/>
        </authorList>
    </citation>
    <scope>NUCLEOTIDE SEQUENCE</scope>
    <source>
        <strain evidence="2">Pt15</strain>
    </source>
</reference>
<feature type="compositionally biased region" description="Low complexity" evidence="1">
    <location>
        <begin position="210"/>
        <end position="239"/>
    </location>
</feature>
<dbReference type="GeneID" id="77811055"/>
<organism evidence="2 3">
    <name type="scientific">Puccinia triticina</name>
    <dbReference type="NCBI Taxonomy" id="208348"/>
    <lineage>
        <taxon>Eukaryota</taxon>
        <taxon>Fungi</taxon>
        <taxon>Dikarya</taxon>
        <taxon>Basidiomycota</taxon>
        <taxon>Pucciniomycotina</taxon>
        <taxon>Pucciniomycetes</taxon>
        <taxon>Pucciniales</taxon>
        <taxon>Pucciniaceae</taxon>
        <taxon>Puccinia</taxon>
    </lineage>
</organism>
<proteinExistence type="predicted"/>
<protein>
    <submittedName>
        <fullName evidence="2">Uncharacterized protein</fullName>
    </submittedName>
</protein>
<keyword evidence="3" id="KW-1185">Reference proteome</keyword>
<feature type="compositionally biased region" description="Polar residues" evidence="1">
    <location>
        <begin position="22"/>
        <end position="42"/>
    </location>
</feature>
<feature type="region of interest" description="Disordered" evidence="1">
    <location>
        <begin position="209"/>
        <end position="239"/>
    </location>
</feature>
<accession>A0ABY7CMD7</accession>
<name>A0ABY7CMD7_9BASI</name>
<dbReference type="RefSeq" id="XP_053021379.1">
    <property type="nucleotide sequence ID" value="XM_053170160.1"/>
</dbReference>
<feature type="region of interest" description="Disordered" evidence="1">
    <location>
        <begin position="1"/>
        <end position="65"/>
    </location>
</feature>
<gene>
    <name evidence="2" type="ORF">PtA15_6A453</name>
</gene>
<evidence type="ECO:0000313" key="3">
    <source>
        <dbReference type="Proteomes" id="UP001164743"/>
    </source>
</evidence>
<feature type="region of interest" description="Disordered" evidence="1">
    <location>
        <begin position="254"/>
        <end position="273"/>
    </location>
</feature>
<dbReference type="Proteomes" id="UP001164743">
    <property type="component" value="Chromosome 6A"/>
</dbReference>
<feature type="compositionally biased region" description="Polar residues" evidence="1">
    <location>
        <begin position="1"/>
        <end position="11"/>
    </location>
</feature>
<dbReference type="EMBL" id="CP110426">
    <property type="protein sequence ID" value="WAQ85824.1"/>
    <property type="molecule type" value="Genomic_DNA"/>
</dbReference>
<evidence type="ECO:0000313" key="2">
    <source>
        <dbReference type="EMBL" id="WAQ85824.1"/>
    </source>
</evidence>
<sequence>MSSIQSSSQPRRNLARPKQREQPQSSNCVRQKQASYRPSSVRGQKPRISTRASVSQQQTTSSPLNLQTRVALSPCLSSPSKINCSISRLDSGGCAKMLQKIQSRPVASEQEEQLEEITSIKAEKKEYSLSPSWCSPNIHNAASKYKVSRSSNNQHAERDFLSVFLNNNDGYLDDSDDEEDDEDDERAVKPVRATVAFLRRIPSVFDSRASSSLSAGSSSPNNLPSSASSIRTSSDSTPSFAPISRHQYYWERVQPTQPVTPPPTRSRFLFFRN</sequence>
<evidence type="ECO:0000256" key="1">
    <source>
        <dbReference type="SAM" id="MobiDB-lite"/>
    </source>
</evidence>